<comment type="caution">
    <text evidence="6">Lacks conserved residue(s) required for the propagation of feature annotation.</text>
</comment>
<gene>
    <name evidence="9" type="ORF">E1301_Tti012549</name>
</gene>
<dbReference type="GO" id="GO:0007155">
    <property type="term" value="P:cell adhesion"/>
    <property type="evidence" value="ECO:0007669"/>
    <property type="project" value="TreeGrafter"/>
</dbReference>
<comment type="subcellular location">
    <subcellularLocation>
        <location evidence="1">Secreted</location>
    </subcellularLocation>
</comment>
<evidence type="ECO:0000256" key="3">
    <source>
        <dbReference type="ARBA" id="ARBA00022525"/>
    </source>
</evidence>
<dbReference type="InterPro" id="IPR050941">
    <property type="entry name" value="CCN"/>
</dbReference>
<dbReference type="PROSITE" id="PS51323">
    <property type="entry name" value="IGFBP_N_2"/>
    <property type="match status" value="1"/>
</dbReference>
<dbReference type="SMART" id="SM00209">
    <property type="entry name" value="TSP1"/>
    <property type="match status" value="1"/>
</dbReference>
<keyword evidence="4" id="KW-0732">Signal</keyword>
<name>A0A5A9NQH5_9TELE</name>
<dbReference type="InterPro" id="IPR017891">
    <property type="entry name" value="Insulin_GF-bd_Cys-rich_CS"/>
</dbReference>
<dbReference type="SMART" id="SM00041">
    <property type="entry name" value="CT"/>
    <property type="match status" value="1"/>
</dbReference>
<dbReference type="PANTHER" id="PTHR11348:SF4">
    <property type="entry name" value="CCN FAMILY MEMBER 4"/>
    <property type="match status" value="1"/>
</dbReference>
<dbReference type="Pfam" id="PF00219">
    <property type="entry name" value="IGFBP"/>
    <property type="match status" value="1"/>
</dbReference>
<dbReference type="Proteomes" id="UP000324632">
    <property type="component" value="Chromosome 16"/>
</dbReference>
<dbReference type="PROSITE" id="PS01225">
    <property type="entry name" value="CTCK_2"/>
    <property type="match status" value="1"/>
</dbReference>
<feature type="domain" description="CTCK" evidence="7">
    <location>
        <begin position="181"/>
        <end position="255"/>
    </location>
</feature>
<keyword evidence="10" id="KW-1185">Reference proteome</keyword>
<dbReference type="GO" id="GO:0005615">
    <property type="term" value="C:extracellular space"/>
    <property type="evidence" value="ECO:0007669"/>
    <property type="project" value="TreeGrafter"/>
</dbReference>
<evidence type="ECO:0000256" key="4">
    <source>
        <dbReference type="ARBA" id="ARBA00022729"/>
    </source>
</evidence>
<dbReference type="PROSITE" id="PS00222">
    <property type="entry name" value="IGFBP_N_1"/>
    <property type="match status" value="1"/>
</dbReference>
<dbReference type="InterPro" id="IPR006207">
    <property type="entry name" value="Cys_knot_C"/>
</dbReference>
<comment type="similarity">
    <text evidence="2">Belongs to the CCN family.</text>
</comment>
<evidence type="ECO:0000256" key="1">
    <source>
        <dbReference type="ARBA" id="ARBA00004613"/>
    </source>
</evidence>
<accession>A0A5A9NQH5</accession>
<dbReference type="PANTHER" id="PTHR11348">
    <property type="entry name" value="CONNECTIVE TISSUE GROWTH FACTOR-RELATED"/>
    <property type="match status" value="1"/>
</dbReference>
<dbReference type="GO" id="GO:0031012">
    <property type="term" value="C:extracellular matrix"/>
    <property type="evidence" value="ECO:0007669"/>
    <property type="project" value="TreeGrafter"/>
</dbReference>
<dbReference type="Pfam" id="PF00007">
    <property type="entry name" value="Cys_knot"/>
    <property type="match status" value="1"/>
</dbReference>
<organism evidence="9 10">
    <name type="scientific">Triplophysa tibetana</name>
    <dbReference type="NCBI Taxonomy" id="1572043"/>
    <lineage>
        <taxon>Eukaryota</taxon>
        <taxon>Metazoa</taxon>
        <taxon>Chordata</taxon>
        <taxon>Craniata</taxon>
        <taxon>Vertebrata</taxon>
        <taxon>Euteleostomi</taxon>
        <taxon>Actinopterygii</taxon>
        <taxon>Neopterygii</taxon>
        <taxon>Teleostei</taxon>
        <taxon>Ostariophysi</taxon>
        <taxon>Cypriniformes</taxon>
        <taxon>Nemacheilidae</taxon>
        <taxon>Triplophysa</taxon>
    </lineage>
</organism>
<dbReference type="PROSITE" id="PS01185">
    <property type="entry name" value="CTCK_1"/>
    <property type="match status" value="1"/>
</dbReference>
<dbReference type="Pfam" id="PF19035">
    <property type="entry name" value="TSP1_CCN"/>
    <property type="match status" value="1"/>
</dbReference>
<feature type="domain" description="IGFBP N-terminal" evidence="8">
    <location>
        <begin position="10"/>
        <end position="80"/>
    </location>
</feature>
<evidence type="ECO:0000256" key="5">
    <source>
        <dbReference type="ARBA" id="ARBA00023157"/>
    </source>
</evidence>
<dbReference type="AlphaFoldDB" id="A0A5A9NQH5"/>
<keyword evidence="3" id="KW-0964">Secreted</keyword>
<keyword evidence="5" id="KW-1015">Disulfide bond</keyword>
<protein>
    <submittedName>
        <fullName evidence="9">WNT1-inducible-signaling pathway protein 1</fullName>
    </submittedName>
</protein>
<dbReference type="GO" id="GO:0045597">
    <property type="term" value="P:positive regulation of cell differentiation"/>
    <property type="evidence" value="ECO:0007669"/>
    <property type="project" value="TreeGrafter"/>
</dbReference>
<evidence type="ECO:0000256" key="2">
    <source>
        <dbReference type="ARBA" id="ARBA00008125"/>
    </source>
</evidence>
<dbReference type="GO" id="GO:0008201">
    <property type="term" value="F:heparin binding"/>
    <property type="evidence" value="ECO:0007669"/>
    <property type="project" value="TreeGrafter"/>
</dbReference>
<dbReference type="InterPro" id="IPR036383">
    <property type="entry name" value="TSP1_rpt_sf"/>
</dbReference>
<dbReference type="InterPro" id="IPR000867">
    <property type="entry name" value="IGFBP-like"/>
</dbReference>
<dbReference type="InterPro" id="IPR009030">
    <property type="entry name" value="Growth_fac_rcpt_cys_sf"/>
</dbReference>
<evidence type="ECO:0000256" key="6">
    <source>
        <dbReference type="PROSITE-ProRule" id="PRU00039"/>
    </source>
</evidence>
<dbReference type="EMBL" id="SOYY01000016">
    <property type="protein sequence ID" value="KAA0710467.1"/>
    <property type="molecule type" value="Genomic_DNA"/>
</dbReference>
<dbReference type="PROSITE" id="PS50092">
    <property type="entry name" value="TSP1"/>
    <property type="match status" value="1"/>
</dbReference>
<sequence>MLYLTESHNRTQYCQWPCKCPKTPSTCQPGVSLIMDGCECCRACAKQLGEICNEKDNCDHHRGLYCDYSSDKPRLWCQNPQRVKISGRCCEQWICDDSVRGRKTAPQQTIAGLSGGNDDSNKNCVTQTTSWSPCSKTCDRGVSARITNKNKQCQMVKESRLCKIRPCEVDFTKHIRPGKKCLNIFMEKRPHNFTISGCTSTKSYQPKYCGVCTDERCCIPYKSKTVEVEFQCPNGSSFTWHIMWINACFCNLSCRNPNDIFTDLEQYYETREIGN</sequence>
<evidence type="ECO:0000259" key="8">
    <source>
        <dbReference type="PROSITE" id="PS51323"/>
    </source>
</evidence>
<dbReference type="InterPro" id="IPR043973">
    <property type="entry name" value="TSP1_CCN"/>
</dbReference>
<dbReference type="Gene3D" id="2.20.100.10">
    <property type="entry name" value="Thrombospondin type-1 (TSP1) repeat"/>
    <property type="match status" value="1"/>
</dbReference>
<proteinExistence type="inferred from homology"/>
<dbReference type="SUPFAM" id="SSF57184">
    <property type="entry name" value="Growth factor receptor domain"/>
    <property type="match status" value="1"/>
</dbReference>
<evidence type="ECO:0000313" key="10">
    <source>
        <dbReference type="Proteomes" id="UP000324632"/>
    </source>
</evidence>
<comment type="caution">
    <text evidence="9">The sequence shown here is derived from an EMBL/GenBank/DDBJ whole genome shotgun (WGS) entry which is preliminary data.</text>
</comment>
<evidence type="ECO:0000313" key="9">
    <source>
        <dbReference type="EMBL" id="KAA0710467.1"/>
    </source>
</evidence>
<dbReference type="GO" id="GO:0007165">
    <property type="term" value="P:signal transduction"/>
    <property type="evidence" value="ECO:0007669"/>
    <property type="project" value="InterPro"/>
</dbReference>
<dbReference type="InterPro" id="IPR006208">
    <property type="entry name" value="Glyco_hormone_CN"/>
</dbReference>
<reference evidence="9 10" key="1">
    <citation type="journal article" date="2019" name="Mol. Ecol. Resour.">
        <title>Chromosome-level genome assembly of Triplophysa tibetana, a fish adapted to the harsh high-altitude environment of the Tibetan Plateau.</title>
        <authorList>
            <person name="Yang X."/>
            <person name="Liu H."/>
            <person name="Ma Z."/>
            <person name="Zou Y."/>
            <person name="Zou M."/>
            <person name="Mao Y."/>
            <person name="Li X."/>
            <person name="Wang H."/>
            <person name="Chen T."/>
            <person name="Wang W."/>
            <person name="Yang R."/>
        </authorList>
    </citation>
    <scope>NUCLEOTIDE SEQUENCE [LARGE SCALE GENOMIC DNA]</scope>
    <source>
        <strain evidence="9">TTIB1903HZAU</strain>
        <tissue evidence="9">Muscle</tissue>
    </source>
</reference>
<dbReference type="SMART" id="SM00121">
    <property type="entry name" value="IB"/>
    <property type="match status" value="1"/>
</dbReference>
<dbReference type="SUPFAM" id="SSF82895">
    <property type="entry name" value="TSP-1 type 1 repeat"/>
    <property type="match status" value="1"/>
</dbReference>
<dbReference type="GO" id="GO:0005178">
    <property type="term" value="F:integrin binding"/>
    <property type="evidence" value="ECO:0007669"/>
    <property type="project" value="TreeGrafter"/>
</dbReference>
<dbReference type="InterPro" id="IPR000884">
    <property type="entry name" value="TSP1_rpt"/>
</dbReference>
<evidence type="ECO:0000259" key="7">
    <source>
        <dbReference type="PROSITE" id="PS01225"/>
    </source>
</evidence>